<organism evidence="1 2">
    <name type="scientific">Larimichthys crocea</name>
    <name type="common">Large yellow croaker</name>
    <name type="synonym">Pseudosciaena crocea</name>
    <dbReference type="NCBI Taxonomy" id="215358"/>
    <lineage>
        <taxon>Eukaryota</taxon>
        <taxon>Metazoa</taxon>
        <taxon>Chordata</taxon>
        <taxon>Craniata</taxon>
        <taxon>Vertebrata</taxon>
        <taxon>Euteleostomi</taxon>
        <taxon>Actinopterygii</taxon>
        <taxon>Neopterygii</taxon>
        <taxon>Teleostei</taxon>
        <taxon>Neoteleostei</taxon>
        <taxon>Acanthomorphata</taxon>
        <taxon>Eupercaria</taxon>
        <taxon>Sciaenidae</taxon>
        <taxon>Larimichthys</taxon>
    </lineage>
</organism>
<sequence>ACLASELSFLLEPSDVIAVRDRPLMLDCQVQGDEPIMITWRKNGVPLPTSPRVRVLANGTLFIQSFQKRREGSDADMGEYDCAAQNRYGMLVSRKAKVLLASLPKFHTHPVSMAVDEGSVARFQCQITGVPEANITWERDRVPLSTGDNRYTLLPQGILQVTGVRQADAGVFRCVATNIANTRYSHEAVLNITGGAPRIYKEPVILSGPQNLTITVHQTAILECIATGNPRPIVSWSRLDGRSIGVEGIQVLGTGNLMISDVSLQHSGVYVCAANRPGTRMRRTALGRLVVQAPPEFLQWPQSVSKPAGGSAVFTCVAQGVPEPHLIWLKNGKVLMPGHNVKLTNNNSTLALTRISSEDEAIYQCIAENSAGTNQASARLAVAQAKDLPAAPEGLRASALSTNALQITWREPPANVTDSIIGYVLHIRKIGEPDSLELQEAISKGTFQHDVSNLEAATTYSLYLKAYSPLGASQQSSTVVATTLGGVPTPPTFFTKVVNSSAVQVLWELPSKAGKAEGFRLSYRRVPNAAFQGPIQLPCHVNAHTISKMEPGGVYEVKLVAYNGNGESDSSKRLVSLAEEGVSDPATGEKSLCQCRDGEASLGSIVIGIHIGTACIIFCVLFLMFGYRRSLFCSKGTQDSWSVPRDNTGHNGIPKDGANRTIVEPVPQAVCPSQCQVVIEQHMAGLPGTGAGANASVPCQPPTRPVQRVLTGMTTMESITVAEPDALPYQRSTRALTAACSSQVNFCFSSTCGGNLQHF</sequence>
<proteinExistence type="predicted"/>
<dbReference type="Proteomes" id="UP000793456">
    <property type="component" value="Chromosome VI"/>
</dbReference>
<gene>
    <name evidence="1" type="ORF">E3U43_010976</name>
</gene>
<reference evidence="1" key="1">
    <citation type="submission" date="2018-11" db="EMBL/GenBank/DDBJ databases">
        <title>The sequence and de novo assembly of Larimichthys crocea genome using PacBio and Hi-C technologies.</title>
        <authorList>
            <person name="Xu P."/>
            <person name="Chen B."/>
            <person name="Zhou Z."/>
            <person name="Ke Q."/>
            <person name="Wu Y."/>
            <person name="Bai H."/>
            <person name="Pu F."/>
        </authorList>
    </citation>
    <scope>NUCLEOTIDE SEQUENCE</scope>
    <source>
        <tissue evidence="1">Muscle</tissue>
    </source>
</reference>
<evidence type="ECO:0000313" key="1">
    <source>
        <dbReference type="EMBL" id="TMS18650.1"/>
    </source>
</evidence>
<keyword evidence="2" id="KW-1185">Reference proteome</keyword>
<protein>
    <submittedName>
        <fullName evidence="1">Uncharacterized protein</fullName>
    </submittedName>
</protein>
<dbReference type="EMBL" id="CM011679">
    <property type="protein sequence ID" value="TMS18650.1"/>
    <property type="molecule type" value="Genomic_DNA"/>
</dbReference>
<name>A0ACD3RH17_LARCR</name>
<accession>A0ACD3RH17</accession>
<comment type="caution">
    <text evidence="1">The sequence shown here is derived from an EMBL/GenBank/DDBJ whole genome shotgun (WGS) entry which is preliminary data.</text>
</comment>
<evidence type="ECO:0000313" key="2">
    <source>
        <dbReference type="Proteomes" id="UP000793456"/>
    </source>
</evidence>
<feature type="non-terminal residue" evidence="1">
    <location>
        <position position="1"/>
    </location>
</feature>